<dbReference type="FunFam" id="3.60.15.10:FF:000052">
    <property type="entry name" value="tRNAse Z TRZ4, mitochondrial"/>
    <property type="match status" value="1"/>
</dbReference>
<evidence type="ECO:0000256" key="13">
    <source>
        <dbReference type="ARBA" id="ARBA00022801"/>
    </source>
</evidence>
<protein>
    <recommendedName>
        <fullName evidence="8">ribonuclease Z</fullName>
        <ecNumber evidence="8">3.1.26.11</ecNumber>
    </recommendedName>
</protein>
<dbReference type="KEGG" id="egu:105040871"/>
<dbReference type="InterPro" id="IPR047151">
    <property type="entry name" value="RNZ2-like"/>
</dbReference>
<evidence type="ECO:0000256" key="16">
    <source>
        <dbReference type="ARBA" id="ARBA00022842"/>
    </source>
</evidence>
<evidence type="ECO:0000256" key="11">
    <source>
        <dbReference type="ARBA" id="ARBA00022723"/>
    </source>
</evidence>
<dbReference type="HAMAP" id="MF_01818">
    <property type="entry name" value="RNase_Z_BN"/>
    <property type="match status" value="1"/>
</dbReference>
<dbReference type="InterPro" id="IPR008942">
    <property type="entry name" value="ENTH_VHS"/>
</dbReference>
<feature type="domain" description="tRNase Z endonuclease" evidence="21">
    <location>
        <begin position="153"/>
        <end position="209"/>
    </location>
</feature>
<comment type="cofactor">
    <cofactor evidence="4">
        <name>Zn(2+)</name>
        <dbReference type="ChEBI" id="CHEBI:29105"/>
    </cofactor>
</comment>
<dbReference type="GO" id="GO:0042781">
    <property type="term" value="F:3'-tRNA processing endoribonuclease activity"/>
    <property type="evidence" value="ECO:0007669"/>
    <property type="project" value="UniProtKB-EC"/>
</dbReference>
<dbReference type="Gene3D" id="3.60.15.10">
    <property type="entry name" value="Ribonuclease Z/Hydroxyacylglutathione hydrolase-like"/>
    <property type="match status" value="2"/>
</dbReference>
<keyword evidence="14" id="KW-0862">Zinc</keyword>
<name>A0A6I9R077_ELAGV</name>
<evidence type="ECO:0000256" key="6">
    <source>
        <dbReference type="ARBA" id="ARBA00007823"/>
    </source>
</evidence>
<dbReference type="GO" id="GO:1990180">
    <property type="term" value="P:mitochondrial tRNA 3'-end processing"/>
    <property type="evidence" value="ECO:0007669"/>
    <property type="project" value="TreeGrafter"/>
</dbReference>
<evidence type="ECO:0000313" key="23">
    <source>
        <dbReference type="RefSeq" id="XP_010915911.1"/>
    </source>
</evidence>
<keyword evidence="9" id="KW-0819">tRNA processing</keyword>
<dbReference type="Pfam" id="PF13691">
    <property type="entry name" value="Lactamase_B_4"/>
    <property type="match status" value="1"/>
</dbReference>
<dbReference type="Gene3D" id="1.25.40.90">
    <property type="match status" value="1"/>
</dbReference>
<evidence type="ECO:0000313" key="22">
    <source>
        <dbReference type="Proteomes" id="UP000504607"/>
    </source>
</evidence>
<gene>
    <name evidence="23" type="primary">LOC105040871</name>
</gene>
<comment type="catalytic activity">
    <reaction evidence="1">
        <text>Endonucleolytic cleavage of RNA, removing extra 3' nucleotides from tRNA precursor, generating 3' termini of tRNAs. A 3'-hydroxy group is left at the tRNA terminus and a 5'-phosphoryl group is left at the trailer molecule.</text>
        <dbReference type="EC" id="3.1.26.11"/>
    </reaction>
</comment>
<evidence type="ECO:0000256" key="4">
    <source>
        <dbReference type="ARBA" id="ARBA00001947"/>
    </source>
</evidence>
<feature type="region of interest" description="Disordered" evidence="20">
    <location>
        <begin position="1346"/>
        <end position="1377"/>
    </location>
</feature>
<dbReference type="GeneID" id="105040871"/>
<dbReference type="Proteomes" id="UP000504607">
    <property type="component" value="Chromosome 3"/>
</dbReference>
<evidence type="ECO:0000256" key="8">
    <source>
        <dbReference type="ARBA" id="ARBA00012477"/>
    </source>
</evidence>
<dbReference type="PANTHER" id="PTHR12553">
    <property type="entry name" value="ZINC PHOSPHODIESTERASE ELAC PROTEIN 2"/>
    <property type="match status" value="1"/>
</dbReference>
<dbReference type="RefSeq" id="XP_010915911.1">
    <property type="nucleotide sequence ID" value="XM_010917609.3"/>
</dbReference>
<feature type="compositionally biased region" description="Polar residues" evidence="20">
    <location>
        <begin position="1359"/>
        <end position="1375"/>
    </location>
</feature>
<keyword evidence="13" id="KW-0378">Hydrolase</keyword>
<keyword evidence="22" id="KW-1185">Reference proteome</keyword>
<accession>A0A6I9R077</accession>
<comment type="cofactor">
    <cofactor evidence="3">
        <name>Mg(2+)</name>
        <dbReference type="ChEBI" id="CHEBI:18420"/>
    </cofactor>
</comment>
<evidence type="ECO:0000259" key="21">
    <source>
        <dbReference type="Pfam" id="PF13691"/>
    </source>
</evidence>
<comment type="subunit">
    <text evidence="7">Homodimer.</text>
</comment>
<evidence type="ECO:0000256" key="19">
    <source>
        <dbReference type="ARBA" id="ARBA00023211"/>
    </source>
</evidence>
<dbReference type="GO" id="GO:0046872">
    <property type="term" value="F:metal ion binding"/>
    <property type="evidence" value="ECO:0007669"/>
    <property type="project" value="UniProtKB-KW"/>
</dbReference>
<dbReference type="GO" id="GO:0005739">
    <property type="term" value="C:mitochondrion"/>
    <property type="evidence" value="ECO:0007669"/>
    <property type="project" value="UniProtKB-SubCell"/>
</dbReference>
<keyword evidence="16" id="KW-0460">Magnesium</keyword>
<comment type="cofactor">
    <cofactor evidence="2">
        <name>Mn(2+)</name>
        <dbReference type="ChEBI" id="CHEBI:29035"/>
    </cofactor>
</comment>
<keyword evidence="10" id="KW-0540">Nuclease</keyword>
<dbReference type="PANTHER" id="PTHR12553:SF49">
    <property type="entry name" value="ZINC PHOSPHODIESTERASE ELAC PROTEIN 2"/>
    <property type="match status" value="1"/>
</dbReference>
<evidence type="ECO:0000256" key="12">
    <source>
        <dbReference type="ARBA" id="ARBA00022759"/>
    </source>
</evidence>
<evidence type="ECO:0000256" key="18">
    <source>
        <dbReference type="ARBA" id="ARBA00023128"/>
    </source>
</evidence>
<keyword evidence="18" id="KW-0496">Mitochondrion</keyword>
<evidence type="ECO:0000256" key="17">
    <source>
        <dbReference type="ARBA" id="ARBA00022946"/>
    </source>
</evidence>
<dbReference type="InterPro" id="IPR013471">
    <property type="entry name" value="RNase_Z/BN"/>
</dbReference>
<evidence type="ECO:0000256" key="2">
    <source>
        <dbReference type="ARBA" id="ARBA00001936"/>
    </source>
</evidence>
<reference evidence="23" key="1">
    <citation type="submission" date="2025-08" db="UniProtKB">
        <authorList>
            <consortium name="RefSeq"/>
        </authorList>
    </citation>
    <scope>IDENTIFICATION</scope>
</reference>
<keyword evidence="15" id="KW-0106">Calcium</keyword>
<evidence type="ECO:0000256" key="15">
    <source>
        <dbReference type="ARBA" id="ARBA00022837"/>
    </source>
</evidence>
<feature type="compositionally biased region" description="Basic and acidic residues" evidence="20">
    <location>
        <begin position="94"/>
        <end position="126"/>
    </location>
</feature>
<dbReference type="InterPro" id="IPR036866">
    <property type="entry name" value="RibonucZ/Hydroxyglut_hydro"/>
</dbReference>
<dbReference type="Pfam" id="PF23023">
    <property type="entry name" value="Anti-Pycsar_Apyc1"/>
    <property type="match status" value="1"/>
</dbReference>
<comment type="similarity">
    <text evidence="6">Belongs to the RNase Z family.</text>
</comment>
<dbReference type="InParanoid" id="A0A6I9R077"/>
<dbReference type="EC" id="3.1.26.11" evidence="8"/>
<dbReference type="SUPFAM" id="SSF56281">
    <property type="entry name" value="Metallo-hydrolase/oxidoreductase"/>
    <property type="match status" value="2"/>
</dbReference>
<sequence>MPQISSSLRLLLPSTSPLSKNPFSRFSLAPFLFSKPRTPLKRHFPLTSVLSYSGRRGRRAGGGGGGVHRRGRSTIREERGRRGVLPQRRGNSTLREERGRERAPEMEEKEGLGFNKRRAEGRDKSGKPKTLQLKMRKLNPVNTICYVQILGTGMDTQDTSPSVLLFFDKQRFIFNAGEGLQRFCTEHKIKLSKIDHMFLTRVCSETAGGLPGLLLTLAGVGEEGMSINVWGPSDLNYLVDAMRSFIPNAAMVHTHSFGVTPDGGANFSGPEVGKSTDPIVLIDDEVVRISAIPLRPRSSENTVSLDAETRSALKPGEIAVIYACELPEIKGKFDPAKAASLGLRPGPKYRELQLGNSVMSDRLNIMVHPSDVLGPSSPGPIVLLVDCPTPLHIFELLSIQSLNPYYMDSADRPREILKTVNCIIHLGPASVTRSVDYQRWMKKFGGAQHIMAGHEIRNMEMPILKSSARISSRLSYLCPQFFPAYRFWSLHQINDFSFESNESCEDSSTLCESISAENLLKFHLRPYSQLGLDRSVIPCSLNYEEIVDELLSEIPEIADVSKCISRFWQKSPLEDKLMMPRKDENIIMMEEPWMNENSLIPNQGADASKKDLPCLSDGWTEKLKHNPDIPACLENVTREDMEIILLGTGSSQPSKYRNVSSIFVNLFSRGSLLLDCGEGTLAQLKRRFGVKGADDAVKSLKCIWISHIHADHHTGLARILALRYQLLKGVRHEPLLVIGPRPLKRFLDAYSRLEDLDMQFLDCRHTTEASMDAFLNSSDSAEDCSSEHSDNRVNGSVGVETVAPGQLETNLFAQSSRMQSYWKRPGSPVDAAMALPVLMRLKEVLSAAGLEALYSVPVVHCPQAFGVILKATKRVNSVGKVIPGWKLVYSGDTRPCQALIDASRDATVLVHEATFEDSMGDEAIARNHSTTREAVGVGTSADAYRIILTHFSQRYPKIPVFDETHMHKTCIAFDLMSVNLADLPVLPKVLPYLKVLFRNETIVDESDDALRLIKYAVGKSGNEFRREMQRHSAAIRQLFHYKGQSDSLKGDAPNKAVRDTAHEASQAIFATDDNKAAAPVEGLNKRIQGFGNTNFEMPTEDKKSFLSEVVELGSASIKQGLNTIVAAHGIRKFDDGSYKSPNLRWSLTTERDSLDKYEGDEHHRASWTSSGVSKNVASGTWSSDSRMTITGTATHEDTSSSHSGVKSREERLLETIVTSGGVRLHPTRDALQAFLTEALKLDAVSMSHALEMKLQSHLWQVRMKAICVLEAILRKTDDEHCSIIASYFSENRDSVVRCSELPQVSLREKVIKVLSLLDGEQTNGARNAGEPSDAKVAPAPIVQMSDLIDTGDPDDYGNEASTQKQGDQSTGNLTLPTPLVDDLFEGDLISGLSTTGGENVDDPFADVSFHVTEDKEHDDLFSGLTVDDKKSNIELNLLADNESELLDVLGVNSGQLLQDTGADRRNVNDLMAGLTLNGMAQDNKQPGPAGASGGAFPGVTFLDGSSQAGQLPTKGAFTGILGSDTLYAQAPMQYGMPPNIMFNPAFAAQPMNYGAMGSFIAQQQLLFQNLSNLDSGFGHVARNANGGYSSALPDIFQLSNNSVQSHGPIMNSSKKEETKAFDFISDHIAAARDSKRVL</sequence>
<evidence type="ECO:0000256" key="14">
    <source>
        <dbReference type="ARBA" id="ARBA00022833"/>
    </source>
</evidence>
<evidence type="ECO:0000256" key="9">
    <source>
        <dbReference type="ARBA" id="ARBA00022694"/>
    </source>
</evidence>
<dbReference type="CDD" id="cd07718">
    <property type="entry name" value="RNaseZ_ELAC1_ELAC2-C-term-like_MBL-fold"/>
    <property type="match status" value="1"/>
</dbReference>
<evidence type="ECO:0000256" key="7">
    <source>
        <dbReference type="ARBA" id="ARBA00011738"/>
    </source>
</evidence>
<keyword evidence="11" id="KW-0479">Metal-binding</keyword>
<dbReference type="OrthoDB" id="527344at2759"/>
<evidence type="ECO:0000256" key="20">
    <source>
        <dbReference type="SAM" id="MobiDB-lite"/>
    </source>
</evidence>
<evidence type="ECO:0000256" key="3">
    <source>
        <dbReference type="ARBA" id="ARBA00001946"/>
    </source>
</evidence>
<proteinExistence type="inferred from homology"/>
<dbReference type="FunFam" id="3.60.15.10:FF:000037">
    <property type="entry name" value="tRNAse Z4"/>
    <property type="match status" value="1"/>
</dbReference>
<keyword evidence="17" id="KW-0809">Transit peptide</keyword>
<dbReference type="InterPro" id="IPR027794">
    <property type="entry name" value="tRNase_Z_dom"/>
</dbReference>
<keyword evidence="12" id="KW-0255">Endonuclease</keyword>
<evidence type="ECO:0000256" key="5">
    <source>
        <dbReference type="ARBA" id="ARBA00004173"/>
    </source>
</evidence>
<organism evidence="22 23">
    <name type="scientific">Elaeis guineensis var. tenera</name>
    <name type="common">Oil palm</name>
    <dbReference type="NCBI Taxonomy" id="51953"/>
    <lineage>
        <taxon>Eukaryota</taxon>
        <taxon>Viridiplantae</taxon>
        <taxon>Streptophyta</taxon>
        <taxon>Embryophyta</taxon>
        <taxon>Tracheophyta</taxon>
        <taxon>Spermatophyta</taxon>
        <taxon>Magnoliopsida</taxon>
        <taxon>Liliopsida</taxon>
        <taxon>Arecaceae</taxon>
        <taxon>Arecoideae</taxon>
        <taxon>Cocoseae</taxon>
        <taxon>Elaeidinae</taxon>
        <taxon>Elaeis</taxon>
    </lineage>
</organism>
<keyword evidence="19" id="KW-0464">Manganese</keyword>
<feature type="region of interest" description="Disordered" evidence="20">
    <location>
        <begin position="55"/>
        <end position="128"/>
    </location>
</feature>
<evidence type="ECO:0000256" key="10">
    <source>
        <dbReference type="ARBA" id="ARBA00022722"/>
    </source>
</evidence>
<comment type="subcellular location">
    <subcellularLocation>
        <location evidence="5">Mitochondrion</location>
    </subcellularLocation>
</comment>
<evidence type="ECO:0000256" key="1">
    <source>
        <dbReference type="ARBA" id="ARBA00000402"/>
    </source>
</evidence>